<evidence type="ECO:0000313" key="1">
    <source>
        <dbReference type="EMBL" id="SIS20273.1"/>
    </source>
</evidence>
<protein>
    <recommendedName>
        <fullName evidence="3">N-acetyltransferase domain-containing protein</fullName>
    </recommendedName>
</protein>
<sequence length="268" mass="28365">MFNEVFGSDEQRALLRRGRAMADLTREDPRYSYYGRTVLLSTPEDGDIDQLAALCRLQGYSSYSCVPVADIDAVKQGLDTRGLAAMHYLRWEGSNTALVAAGAILAEHTLPTDLRLVRLDADTPADVMTSLAEMCLGCGVLPASGDVLRGLMFPAVCLVAMDDAGRVVSCAASARYAHPGHPTLGRQAWWGMLATDPARRGERLALILGALAMQAMEQTSGLGDFMTGVVPGNTASEAVCKRLGLAPSGQAIVGAADPMSLTSGQMTK</sequence>
<reference evidence="2" key="1">
    <citation type="submission" date="2017-01" db="EMBL/GenBank/DDBJ databases">
        <authorList>
            <person name="Varghese N."/>
            <person name="Submissions S."/>
        </authorList>
    </citation>
    <scope>NUCLEOTIDE SEQUENCE [LARGE SCALE GENOMIC DNA]</scope>
    <source>
        <strain evidence="2">DSM 29590</strain>
    </source>
</reference>
<keyword evidence="2" id="KW-1185">Reference proteome</keyword>
<name>A0A1N7H665_9RHOB</name>
<gene>
    <name evidence="1" type="ORF">SAMN05421666_2557</name>
</gene>
<dbReference type="SUPFAM" id="SSF55729">
    <property type="entry name" value="Acyl-CoA N-acyltransferases (Nat)"/>
    <property type="match status" value="1"/>
</dbReference>
<dbReference type="Gene3D" id="3.40.630.30">
    <property type="match status" value="1"/>
</dbReference>
<evidence type="ECO:0000313" key="2">
    <source>
        <dbReference type="Proteomes" id="UP000186019"/>
    </source>
</evidence>
<evidence type="ECO:0008006" key="3">
    <source>
        <dbReference type="Google" id="ProtNLM"/>
    </source>
</evidence>
<proteinExistence type="predicted"/>
<dbReference type="Proteomes" id="UP000186019">
    <property type="component" value="Unassembled WGS sequence"/>
</dbReference>
<organism evidence="1 2">
    <name type="scientific">Roseovarius nanhaiticus</name>
    <dbReference type="NCBI Taxonomy" id="573024"/>
    <lineage>
        <taxon>Bacteria</taxon>
        <taxon>Pseudomonadati</taxon>
        <taxon>Pseudomonadota</taxon>
        <taxon>Alphaproteobacteria</taxon>
        <taxon>Rhodobacterales</taxon>
        <taxon>Roseobacteraceae</taxon>
        <taxon>Roseovarius</taxon>
    </lineage>
</organism>
<dbReference type="EMBL" id="FTNV01000002">
    <property type="protein sequence ID" value="SIS20273.1"/>
    <property type="molecule type" value="Genomic_DNA"/>
</dbReference>
<dbReference type="AlphaFoldDB" id="A0A1N7H665"/>
<dbReference type="STRING" id="573024.SAMN05216208_2762"/>
<accession>A0A1N7H665</accession>
<dbReference type="InterPro" id="IPR016181">
    <property type="entry name" value="Acyl_CoA_acyltransferase"/>
</dbReference>
<dbReference type="OrthoDB" id="7836873at2"/>
<dbReference type="RefSeq" id="WP_076534539.1">
    <property type="nucleotide sequence ID" value="NZ_FOAC01000003.1"/>
</dbReference>